<reference evidence="2" key="2">
    <citation type="journal article" date="2023" name="IMA Fungus">
        <title>Comparative genomic study of the Penicillium genus elucidates a diverse pangenome and 15 lateral gene transfer events.</title>
        <authorList>
            <person name="Petersen C."/>
            <person name="Sorensen T."/>
            <person name="Nielsen M.R."/>
            <person name="Sondergaard T.E."/>
            <person name="Sorensen J.L."/>
            <person name="Fitzpatrick D.A."/>
            <person name="Frisvad J.C."/>
            <person name="Nielsen K.L."/>
        </authorList>
    </citation>
    <scope>NUCLEOTIDE SEQUENCE</scope>
    <source>
        <strain evidence="2">IBT 30069</strain>
    </source>
</reference>
<organism evidence="2 3">
    <name type="scientific">Penicillium angulare</name>
    <dbReference type="NCBI Taxonomy" id="116970"/>
    <lineage>
        <taxon>Eukaryota</taxon>
        <taxon>Fungi</taxon>
        <taxon>Dikarya</taxon>
        <taxon>Ascomycota</taxon>
        <taxon>Pezizomycotina</taxon>
        <taxon>Eurotiomycetes</taxon>
        <taxon>Eurotiomycetidae</taxon>
        <taxon>Eurotiales</taxon>
        <taxon>Aspergillaceae</taxon>
        <taxon>Penicillium</taxon>
    </lineage>
</organism>
<keyword evidence="3" id="KW-1185">Reference proteome</keyword>
<evidence type="ECO:0000313" key="3">
    <source>
        <dbReference type="Proteomes" id="UP001149165"/>
    </source>
</evidence>
<evidence type="ECO:0000313" key="2">
    <source>
        <dbReference type="EMBL" id="KAJ5107076.1"/>
    </source>
</evidence>
<proteinExistence type="predicted"/>
<feature type="signal peptide" evidence="1">
    <location>
        <begin position="1"/>
        <end position="18"/>
    </location>
</feature>
<sequence length="149" mass="16324">MRLVNIVSSLAIAGCSMGNPVVQRAVPVQIQNFHADINSDNSLGTLQFTVHSPGNNLDDSCNISWNPSGAVQPGMDFNKCAQDHFEFGFRYGLQIENFVLDLHQVGSTTQTAYQVLNSEAKDSKWVCTKDPNEGNKESCQYNGVLSINL</sequence>
<dbReference type="Proteomes" id="UP001149165">
    <property type="component" value="Unassembled WGS sequence"/>
</dbReference>
<keyword evidence="1" id="KW-0732">Signal</keyword>
<protein>
    <recommendedName>
        <fullName evidence="4">AA1-like domain-containing protein</fullName>
    </recommendedName>
</protein>
<dbReference type="PROSITE" id="PS51257">
    <property type="entry name" value="PROKAR_LIPOPROTEIN"/>
    <property type="match status" value="1"/>
</dbReference>
<name>A0A9W9FV96_9EURO</name>
<gene>
    <name evidence="2" type="ORF">N7456_003751</name>
</gene>
<evidence type="ECO:0008006" key="4">
    <source>
        <dbReference type="Google" id="ProtNLM"/>
    </source>
</evidence>
<dbReference type="OrthoDB" id="4303386at2759"/>
<comment type="caution">
    <text evidence="2">The sequence shown here is derived from an EMBL/GenBank/DDBJ whole genome shotgun (WGS) entry which is preliminary data.</text>
</comment>
<reference evidence="2" key="1">
    <citation type="submission" date="2022-11" db="EMBL/GenBank/DDBJ databases">
        <authorList>
            <person name="Petersen C."/>
        </authorList>
    </citation>
    <scope>NUCLEOTIDE SEQUENCE</scope>
    <source>
        <strain evidence="2">IBT 30069</strain>
    </source>
</reference>
<feature type="chain" id="PRO_5040995925" description="AA1-like domain-containing protein" evidence="1">
    <location>
        <begin position="19"/>
        <end position="149"/>
    </location>
</feature>
<evidence type="ECO:0000256" key="1">
    <source>
        <dbReference type="SAM" id="SignalP"/>
    </source>
</evidence>
<dbReference type="EMBL" id="JAPQKH010000003">
    <property type="protein sequence ID" value="KAJ5107076.1"/>
    <property type="molecule type" value="Genomic_DNA"/>
</dbReference>
<accession>A0A9W9FV96</accession>
<dbReference type="AlphaFoldDB" id="A0A9W9FV96"/>